<dbReference type="STRING" id="708126.BW727_100616"/>
<dbReference type="AlphaFoldDB" id="A0A1S6IN75"/>
<accession>A0A1S6IN75</accession>
<evidence type="ECO:0000256" key="3">
    <source>
        <dbReference type="ARBA" id="ARBA00022692"/>
    </source>
</evidence>
<dbReference type="KEGG" id="jda:BW727_100616"/>
<keyword evidence="4 6" id="KW-1133">Transmembrane helix</keyword>
<dbReference type="PANTHER" id="PTHR47089:SF1">
    <property type="entry name" value="GUANOSINE ABC TRANSPORTER PERMEASE PROTEIN NUPP"/>
    <property type="match status" value="1"/>
</dbReference>
<dbReference type="GO" id="GO:0005886">
    <property type="term" value="C:plasma membrane"/>
    <property type="evidence" value="ECO:0007669"/>
    <property type="project" value="UniProtKB-SubCell"/>
</dbReference>
<feature type="transmembrane region" description="Helical" evidence="6">
    <location>
        <begin position="278"/>
        <end position="303"/>
    </location>
</feature>
<comment type="subcellular location">
    <subcellularLocation>
        <location evidence="1">Cell membrane</location>
        <topology evidence="1">Multi-pass membrane protein</topology>
    </subcellularLocation>
</comment>
<dbReference type="PANTHER" id="PTHR47089">
    <property type="entry name" value="ABC TRANSPORTER, PERMEASE PROTEIN"/>
    <property type="match status" value="1"/>
</dbReference>
<feature type="transmembrane region" description="Helical" evidence="6">
    <location>
        <begin position="81"/>
        <end position="104"/>
    </location>
</feature>
<evidence type="ECO:0000256" key="4">
    <source>
        <dbReference type="ARBA" id="ARBA00022989"/>
    </source>
</evidence>
<evidence type="ECO:0000256" key="5">
    <source>
        <dbReference type="ARBA" id="ARBA00023136"/>
    </source>
</evidence>
<evidence type="ECO:0000313" key="8">
    <source>
        <dbReference type="Proteomes" id="UP000188993"/>
    </source>
</evidence>
<feature type="transmembrane region" description="Helical" evidence="6">
    <location>
        <begin position="54"/>
        <end position="74"/>
    </location>
</feature>
<feature type="transmembrane region" description="Helical" evidence="6">
    <location>
        <begin position="243"/>
        <end position="266"/>
    </location>
</feature>
<proteinExistence type="predicted"/>
<sequence length="357" mass="38285">MRNLYDDKRFQSLAIPFFSIILGIIAGAILMVMFGYDPIAGYRAMVTGAVANPFYIGQTLRLAAPLIVIGLGFAVANTAGFFNIGLSGQMLMGWFASVFVAQAFPDLPKLILLPLAVIAGMIAGALWAGIAGYLRAYFGTSEVIVTIMLNHISYHVVNHVVRTYMAEVGDSTEKISQNASLRLPFLTTITNNSTLHSGIFIAIIMVFLVWIFMNQTTFGFELRSVGLNPDATEYAGMNAKKNIILAMLMSGALAGLGGTMEGLGNFQNLFVQGGIPQLGFDGLGVALLGSSNPIGILFSALLFSVMKTGGTTMPLVAGIPNEIVDIVIAMIIFFIGANYIIRLLLSKMKKTEKKEVA</sequence>
<keyword evidence="3 6" id="KW-0812">Transmembrane</keyword>
<feature type="transmembrane region" description="Helical" evidence="6">
    <location>
        <begin position="195"/>
        <end position="213"/>
    </location>
</feature>
<dbReference type="Proteomes" id="UP000188993">
    <property type="component" value="Chromosome"/>
</dbReference>
<keyword evidence="8" id="KW-1185">Reference proteome</keyword>
<evidence type="ECO:0000313" key="7">
    <source>
        <dbReference type="EMBL" id="AQS53009.1"/>
    </source>
</evidence>
<dbReference type="Pfam" id="PF02653">
    <property type="entry name" value="BPD_transp_2"/>
    <property type="match status" value="1"/>
</dbReference>
<dbReference type="RefSeq" id="WP_062472132.1">
    <property type="nucleotide sequence ID" value="NZ_BBYN01000037.1"/>
</dbReference>
<dbReference type="GO" id="GO:0022857">
    <property type="term" value="F:transmembrane transporter activity"/>
    <property type="evidence" value="ECO:0007669"/>
    <property type="project" value="InterPro"/>
</dbReference>
<organism evidence="7 8">
    <name type="scientific">Jeotgalibaca dankookensis</name>
    <dbReference type="NCBI Taxonomy" id="708126"/>
    <lineage>
        <taxon>Bacteria</taxon>
        <taxon>Bacillati</taxon>
        <taxon>Bacillota</taxon>
        <taxon>Bacilli</taxon>
        <taxon>Lactobacillales</taxon>
        <taxon>Carnobacteriaceae</taxon>
        <taxon>Jeotgalibaca</taxon>
    </lineage>
</organism>
<keyword evidence="2" id="KW-1003">Cell membrane</keyword>
<feature type="transmembrane region" description="Helical" evidence="6">
    <location>
        <begin position="12"/>
        <end position="34"/>
    </location>
</feature>
<keyword evidence="5 6" id="KW-0472">Membrane</keyword>
<protein>
    <submittedName>
        <fullName evidence="7">Galactoside transport system permease protein MglC</fullName>
    </submittedName>
</protein>
<dbReference type="CDD" id="cd06580">
    <property type="entry name" value="TM_PBP1_transp_TpRbsC_like"/>
    <property type="match status" value="1"/>
</dbReference>
<dbReference type="OrthoDB" id="45037at2"/>
<reference evidence="7 8" key="1">
    <citation type="journal article" date="2014" name="Int. J. Syst. Evol. Microbiol.">
        <title>Jeotgalibaca dankookensis gen. nov., sp. nov., a member of the family Carnobacteriaceae, isolated from seujeot (Korean traditional food).</title>
        <authorList>
            <person name="Lee D.G."/>
            <person name="Trujillo M.E."/>
            <person name="Kang H."/>
            <person name="Ahn T.Y."/>
        </authorList>
    </citation>
    <scope>NUCLEOTIDE SEQUENCE [LARGE SCALE GENOMIC DNA]</scope>
    <source>
        <strain evidence="7 8">EX-07</strain>
    </source>
</reference>
<name>A0A1S6IN75_9LACT</name>
<evidence type="ECO:0000256" key="6">
    <source>
        <dbReference type="SAM" id="Phobius"/>
    </source>
</evidence>
<dbReference type="EMBL" id="CP019728">
    <property type="protein sequence ID" value="AQS53009.1"/>
    <property type="molecule type" value="Genomic_DNA"/>
</dbReference>
<feature type="transmembrane region" description="Helical" evidence="6">
    <location>
        <begin position="110"/>
        <end position="134"/>
    </location>
</feature>
<gene>
    <name evidence="7" type="primary">mglC_2</name>
    <name evidence="7" type="ORF">BW727_100616</name>
</gene>
<evidence type="ECO:0000256" key="1">
    <source>
        <dbReference type="ARBA" id="ARBA00004651"/>
    </source>
</evidence>
<dbReference type="InterPro" id="IPR001851">
    <property type="entry name" value="ABC_transp_permease"/>
</dbReference>
<evidence type="ECO:0000256" key="2">
    <source>
        <dbReference type="ARBA" id="ARBA00022475"/>
    </source>
</evidence>
<feature type="transmembrane region" description="Helical" evidence="6">
    <location>
        <begin position="323"/>
        <end position="345"/>
    </location>
</feature>